<evidence type="ECO:0000256" key="1">
    <source>
        <dbReference type="SAM" id="MobiDB-lite"/>
    </source>
</evidence>
<feature type="compositionally biased region" description="Polar residues" evidence="1">
    <location>
        <begin position="39"/>
        <end position="48"/>
    </location>
</feature>
<proteinExistence type="predicted"/>
<feature type="compositionally biased region" description="Polar residues" evidence="1">
    <location>
        <begin position="58"/>
        <end position="81"/>
    </location>
</feature>
<sequence length="81" mass="9323">MVHKFSKRDEVRKVRANSTAPASCQSNHPQRLPPRRFQGYQQPRTNSAVDGRGHGHYNLSNQRSNWQVNNVHGPTRTHPQL</sequence>
<evidence type="ECO:0000313" key="2">
    <source>
        <dbReference type="EMBL" id="KAK5830790.1"/>
    </source>
</evidence>
<feature type="compositionally biased region" description="Polar residues" evidence="1">
    <location>
        <begin position="16"/>
        <end position="29"/>
    </location>
</feature>
<gene>
    <name evidence="2" type="ORF">PVK06_014585</name>
</gene>
<dbReference type="EMBL" id="JARKNE010000005">
    <property type="protein sequence ID" value="KAK5830790.1"/>
    <property type="molecule type" value="Genomic_DNA"/>
</dbReference>
<evidence type="ECO:0000313" key="3">
    <source>
        <dbReference type="Proteomes" id="UP001358586"/>
    </source>
</evidence>
<reference evidence="2 3" key="1">
    <citation type="submission" date="2023-03" db="EMBL/GenBank/DDBJ databases">
        <title>WGS of Gossypium arboreum.</title>
        <authorList>
            <person name="Yu D."/>
        </authorList>
    </citation>
    <scope>NUCLEOTIDE SEQUENCE [LARGE SCALE GENOMIC DNA]</scope>
    <source>
        <tissue evidence="2">Leaf</tissue>
    </source>
</reference>
<comment type="caution">
    <text evidence="2">The sequence shown here is derived from an EMBL/GenBank/DDBJ whole genome shotgun (WGS) entry which is preliminary data.</text>
</comment>
<dbReference type="Proteomes" id="UP001358586">
    <property type="component" value="Chromosome 5"/>
</dbReference>
<accession>A0ABR0PUY1</accession>
<keyword evidence="3" id="KW-1185">Reference proteome</keyword>
<protein>
    <submittedName>
        <fullName evidence="2">Uncharacterized protein</fullName>
    </submittedName>
</protein>
<feature type="region of interest" description="Disordered" evidence="1">
    <location>
        <begin position="1"/>
        <end position="81"/>
    </location>
</feature>
<organism evidence="2 3">
    <name type="scientific">Gossypium arboreum</name>
    <name type="common">Tree cotton</name>
    <name type="synonym">Gossypium nanking</name>
    <dbReference type="NCBI Taxonomy" id="29729"/>
    <lineage>
        <taxon>Eukaryota</taxon>
        <taxon>Viridiplantae</taxon>
        <taxon>Streptophyta</taxon>
        <taxon>Embryophyta</taxon>
        <taxon>Tracheophyta</taxon>
        <taxon>Spermatophyta</taxon>
        <taxon>Magnoliopsida</taxon>
        <taxon>eudicotyledons</taxon>
        <taxon>Gunneridae</taxon>
        <taxon>Pentapetalae</taxon>
        <taxon>rosids</taxon>
        <taxon>malvids</taxon>
        <taxon>Malvales</taxon>
        <taxon>Malvaceae</taxon>
        <taxon>Malvoideae</taxon>
        <taxon>Gossypium</taxon>
    </lineage>
</organism>
<name>A0ABR0PUY1_GOSAR</name>